<feature type="binding site" evidence="4">
    <location>
        <begin position="183"/>
        <end position="186"/>
    </location>
    <ligand>
        <name>substrate</name>
    </ligand>
</feature>
<feature type="binding site" evidence="4">
    <location>
        <position position="140"/>
    </location>
    <ligand>
        <name>S-adenosyl-L-methionine</name>
        <dbReference type="ChEBI" id="CHEBI:59789"/>
    </ligand>
</feature>
<dbReference type="PANTHER" id="PTHR18895">
    <property type="entry name" value="HEMK METHYLTRANSFERASE"/>
    <property type="match status" value="1"/>
</dbReference>
<dbReference type="GO" id="GO:0032259">
    <property type="term" value="P:methylation"/>
    <property type="evidence" value="ECO:0007669"/>
    <property type="project" value="UniProtKB-KW"/>
</dbReference>
<keyword evidence="3 4" id="KW-0949">S-adenosyl-L-methionine</keyword>
<dbReference type="InterPro" id="IPR040758">
    <property type="entry name" value="PrmC_N"/>
</dbReference>
<evidence type="ECO:0000313" key="8">
    <source>
        <dbReference type="Proteomes" id="UP000238157"/>
    </source>
</evidence>
<dbReference type="InterPro" id="IPR025714">
    <property type="entry name" value="Methyltranfer_dom"/>
</dbReference>
<evidence type="ECO:0000256" key="3">
    <source>
        <dbReference type="ARBA" id="ARBA00022691"/>
    </source>
</evidence>
<accession>A0A2T0WSV7</accession>
<dbReference type="Proteomes" id="UP000238157">
    <property type="component" value="Unassembled WGS sequence"/>
</dbReference>
<dbReference type="HAMAP" id="MF_02126">
    <property type="entry name" value="RF_methyltr_PrmC"/>
    <property type="match status" value="1"/>
</dbReference>
<dbReference type="AlphaFoldDB" id="A0A2T0WSV7"/>
<feature type="binding site" evidence="4">
    <location>
        <position position="183"/>
    </location>
    <ligand>
        <name>S-adenosyl-L-methionine</name>
        <dbReference type="ChEBI" id="CHEBI:59789"/>
    </ligand>
</feature>
<evidence type="ECO:0000259" key="5">
    <source>
        <dbReference type="Pfam" id="PF13847"/>
    </source>
</evidence>
<feature type="binding site" evidence="4">
    <location>
        <begin position="117"/>
        <end position="121"/>
    </location>
    <ligand>
        <name>S-adenosyl-L-methionine</name>
        <dbReference type="ChEBI" id="CHEBI:59789"/>
    </ligand>
</feature>
<comment type="catalytic activity">
    <reaction evidence="4">
        <text>L-glutaminyl-[peptide chain release factor] + S-adenosyl-L-methionine = N(5)-methyl-L-glutaminyl-[peptide chain release factor] + S-adenosyl-L-homocysteine + H(+)</text>
        <dbReference type="Rhea" id="RHEA:42896"/>
        <dbReference type="Rhea" id="RHEA-COMP:10271"/>
        <dbReference type="Rhea" id="RHEA-COMP:10272"/>
        <dbReference type="ChEBI" id="CHEBI:15378"/>
        <dbReference type="ChEBI" id="CHEBI:30011"/>
        <dbReference type="ChEBI" id="CHEBI:57856"/>
        <dbReference type="ChEBI" id="CHEBI:59789"/>
        <dbReference type="ChEBI" id="CHEBI:61891"/>
        <dbReference type="EC" id="2.1.1.297"/>
    </reaction>
</comment>
<comment type="function">
    <text evidence="4">Methylates the class 1 translation termination release factors RF1/PrfA and RF2/PrfB on the glutamine residue of the universally conserved GGQ motif.</text>
</comment>
<comment type="similarity">
    <text evidence="4">Belongs to the protein N5-glutamine methyltransferase family. PrmC subfamily.</text>
</comment>
<dbReference type="GO" id="GO:0003676">
    <property type="term" value="F:nucleic acid binding"/>
    <property type="evidence" value="ECO:0007669"/>
    <property type="project" value="InterPro"/>
</dbReference>
<dbReference type="CDD" id="cd02440">
    <property type="entry name" value="AdoMet_MTases"/>
    <property type="match status" value="1"/>
</dbReference>
<dbReference type="Pfam" id="PF17827">
    <property type="entry name" value="PrmC_N"/>
    <property type="match status" value="1"/>
</dbReference>
<dbReference type="PROSITE" id="PS00092">
    <property type="entry name" value="N6_MTASE"/>
    <property type="match status" value="1"/>
</dbReference>
<dbReference type="OrthoDB" id="9800643at2"/>
<dbReference type="SUPFAM" id="SSF53335">
    <property type="entry name" value="S-adenosyl-L-methionine-dependent methyltransferases"/>
    <property type="match status" value="1"/>
</dbReference>
<feature type="domain" description="Release factor glutamine methyltransferase N-terminal" evidence="6">
    <location>
        <begin position="20"/>
        <end position="73"/>
    </location>
</feature>
<feature type="domain" description="Methyltransferase" evidence="5">
    <location>
        <begin position="109"/>
        <end position="239"/>
    </location>
</feature>
<protein>
    <recommendedName>
        <fullName evidence="4">Release factor glutamine methyltransferase</fullName>
        <shortName evidence="4">RF MTase</shortName>
        <ecNumber evidence="4">2.1.1.297</ecNumber>
    </recommendedName>
    <alternativeName>
        <fullName evidence="4">N5-glutamine methyltransferase PrmC</fullName>
    </alternativeName>
    <alternativeName>
        <fullName evidence="4">Protein-(glutamine-N5) MTase PrmC</fullName>
    </alternativeName>
    <alternativeName>
        <fullName evidence="4">Protein-glutamine N-methyltransferase PrmC</fullName>
    </alternativeName>
</protein>
<dbReference type="Gene3D" id="1.10.8.10">
    <property type="entry name" value="DNA helicase RuvA subunit, C-terminal domain"/>
    <property type="match status" value="1"/>
</dbReference>
<reference evidence="7 8" key="1">
    <citation type="submission" date="2018-03" db="EMBL/GenBank/DDBJ databases">
        <title>Genomic Encyclopedia of Archaeal and Bacterial Type Strains, Phase II (KMG-II): from individual species to whole genera.</title>
        <authorList>
            <person name="Goeker M."/>
        </authorList>
    </citation>
    <scope>NUCLEOTIDE SEQUENCE [LARGE SCALE GENOMIC DNA]</scope>
    <source>
        <strain evidence="7 8">DSM 27929</strain>
    </source>
</reference>
<sequence>MRSREIFKSYSDKLTPLYGKNEAESLSQWLMEDFLGVKRKDLLENSEVVSIPSAMEQALDSLLAGKPIQYITGKAPFYGREFMVDGSVLIPRNETEELVHLIIKENKRPSLRILDIGTGSGCIPITLQLEILGSKIYGVDISEAALGVAQKNAELLNAQVTFHQLNILEEEIPFSDLDIVVSNPPYVRHSEKSQMHKNVLDHEPHLALFVYDEDPLIFYRVIAEKAKNALKPGGKLYFEINEAFGSQTKKLVEDQGFKQVELVKDLNGRERIISAFL</sequence>
<dbReference type="Pfam" id="PF13847">
    <property type="entry name" value="Methyltransf_31"/>
    <property type="match status" value="1"/>
</dbReference>
<dbReference type="RefSeq" id="WP_106132464.1">
    <property type="nucleotide sequence ID" value="NZ_PVTR01000002.1"/>
</dbReference>
<dbReference type="InterPro" id="IPR029063">
    <property type="entry name" value="SAM-dependent_MTases_sf"/>
</dbReference>
<dbReference type="InterPro" id="IPR050320">
    <property type="entry name" value="N5-glutamine_MTase"/>
</dbReference>
<dbReference type="InterPro" id="IPR019874">
    <property type="entry name" value="RF_methyltr_PrmC"/>
</dbReference>
<dbReference type="InterPro" id="IPR002052">
    <property type="entry name" value="DNA_methylase_N6_adenine_CS"/>
</dbReference>
<dbReference type="GO" id="GO:0102559">
    <property type="term" value="F:peptide chain release factor N(5)-glutamine methyltransferase activity"/>
    <property type="evidence" value="ECO:0007669"/>
    <property type="project" value="UniProtKB-EC"/>
</dbReference>
<evidence type="ECO:0000256" key="2">
    <source>
        <dbReference type="ARBA" id="ARBA00022679"/>
    </source>
</evidence>
<comment type="caution">
    <text evidence="4">Lacks conserved residue(s) required for the propagation of feature annotation.</text>
</comment>
<name>A0A2T0WSV7_9BACT</name>
<dbReference type="NCBIfam" id="TIGR03534">
    <property type="entry name" value="RF_mod_PrmC"/>
    <property type="match status" value="1"/>
</dbReference>
<keyword evidence="2 4" id="KW-0808">Transferase</keyword>
<comment type="caution">
    <text evidence="7">The sequence shown here is derived from an EMBL/GenBank/DDBJ whole genome shotgun (WGS) entry which is preliminary data.</text>
</comment>
<dbReference type="EC" id="2.1.1.297" evidence="4"/>
<gene>
    <name evidence="4" type="primary">prmC</name>
    <name evidence="7" type="ORF">CLW00_102254</name>
</gene>
<organism evidence="7 8">
    <name type="scientific">Mongoliibacter ruber</name>
    <dbReference type="NCBI Taxonomy" id="1750599"/>
    <lineage>
        <taxon>Bacteria</taxon>
        <taxon>Pseudomonadati</taxon>
        <taxon>Bacteroidota</taxon>
        <taxon>Cytophagia</taxon>
        <taxon>Cytophagales</taxon>
        <taxon>Cyclobacteriaceae</taxon>
        <taxon>Mongoliibacter</taxon>
    </lineage>
</organism>
<evidence type="ECO:0000313" key="7">
    <source>
        <dbReference type="EMBL" id="PRY89778.1"/>
    </source>
</evidence>
<evidence type="ECO:0000256" key="4">
    <source>
        <dbReference type="HAMAP-Rule" id="MF_02126"/>
    </source>
</evidence>
<evidence type="ECO:0000259" key="6">
    <source>
        <dbReference type="Pfam" id="PF17827"/>
    </source>
</evidence>
<dbReference type="NCBIfam" id="TIGR00536">
    <property type="entry name" value="hemK_fam"/>
    <property type="match status" value="1"/>
</dbReference>
<keyword evidence="8" id="KW-1185">Reference proteome</keyword>
<dbReference type="PANTHER" id="PTHR18895:SF74">
    <property type="entry name" value="MTRF1L RELEASE FACTOR GLUTAMINE METHYLTRANSFERASE"/>
    <property type="match status" value="1"/>
</dbReference>
<evidence type="ECO:0000256" key="1">
    <source>
        <dbReference type="ARBA" id="ARBA00022603"/>
    </source>
</evidence>
<dbReference type="Gene3D" id="3.40.50.150">
    <property type="entry name" value="Vaccinia Virus protein VP39"/>
    <property type="match status" value="1"/>
</dbReference>
<proteinExistence type="inferred from homology"/>
<dbReference type="EMBL" id="PVTR01000002">
    <property type="protein sequence ID" value="PRY89778.1"/>
    <property type="molecule type" value="Genomic_DNA"/>
</dbReference>
<keyword evidence="1 4" id="KW-0489">Methyltransferase</keyword>
<dbReference type="InterPro" id="IPR004556">
    <property type="entry name" value="HemK-like"/>
</dbReference>